<evidence type="ECO:0000313" key="4">
    <source>
        <dbReference type="Proteomes" id="UP001583280"/>
    </source>
</evidence>
<keyword evidence="2" id="KW-0732">Signal</keyword>
<feature type="chain" id="PRO_5047012648" evidence="2">
    <location>
        <begin position="19"/>
        <end position="725"/>
    </location>
</feature>
<protein>
    <submittedName>
        <fullName evidence="3">Uncharacterized protein</fullName>
    </submittedName>
</protein>
<feature type="region of interest" description="Disordered" evidence="1">
    <location>
        <begin position="660"/>
        <end position="710"/>
    </location>
</feature>
<feature type="signal peptide" evidence="2">
    <location>
        <begin position="1"/>
        <end position="18"/>
    </location>
</feature>
<dbReference type="InterPro" id="IPR038921">
    <property type="entry name" value="YOR389W-like"/>
</dbReference>
<accession>A0ABR3YQV6</accession>
<feature type="compositionally biased region" description="Basic and acidic residues" evidence="1">
    <location>
        <begin position="673"/>
        <end position="684"/>
    </location>
</feature>
<organism evidence="3 4">
    <name type="scientific">Ceratocystis pirilliformis</name>
    <dbReference type="NCBI Taxonomy" id="259994"/>
    <lineage>
        <taxon>Eukaryota</taxon>
        <taxon>Fungi</taxon>
        <taxon>Dikarya</taxon>
        <taxon>Ascomycota</taxon>
        <taxon>Pezizomycotina</taxon>
        <taxon>Sordariomycetes</taxon>
        <taxon>Hypocreomycetidae</taxon>
        <taxon>Microascales</taxon>
        <taxon>Ceratocystidaceae</taxon>
        <taxon>Ceratocystis</taxon>
    </lineage>
</organism>
<dbReference type="PANTHER" id="PTHR35204:SF1">
    <property type="entry name" value="ENTEROTOXIN"/>
    <property type="match status" value="1"/>
</dbReference>
<evidence type="ECO:0000256" key="2">
    <source>
        <dbReference type="SAM" id="SignalP"/>
    </source>
</evidence>
<sequence length="725" mass="80193">MKLRPILLAAVVTSPASCLNDKTEQKPLADSTARDQSAHVLAPLNLQIPRLDSAQSLNFSSSAPHLFASAANLLQQWSNTIFPNGQTLAVVEVPPYVMMYHGRLDAETPQSPEWLAFDVEMAYGIMGSTRSSYLLTFQTTRRIKCLYFDGESATLIGQGQLDTQMLHIYGNTSGLAPIPGSGDDGRKGRHHGSSLLDAEYARAVGLCNWIEHEKLGGRGWGVEGVVRMNAGFELIWCDFMSTSLELMSRLNVSAPLMEEARGEVKQSSLMEDATDVKSGPVSSIPIARESPAPSPTSEEEPSDVEKYYPIPAQPTRTDHSAEPTGNMPPPHWRQAQGEPFLDAQAWGWFLSATYHYGSTRHGLGRGEERLSVVGCGVASYYSPILDNSKVQLREDEKSKLNLTHEGRWTGEHLSLAGQEEGLLQLGRRRRRHNLGNATAWDAEAIRHLAADMIRRALDSDRACSGVDWIGITHEVVQRTAAHLKAFEAVALGFPAAIENATAVAQWMHDLRGLSHMYMVPFLEYPSMTSSPEALDHVWSMASETFKAAFTRCKFHYTRRLVGRRLVAEEEHMRWAVEETTGAICSVLLEVGFEVEKTALDGRVSKIAELLRQRGLRWQRAVAELRAWLGWEGEYLVCEQACAWDERCYIPMWPMIPIKWGDHRPGGPGSPKGPEGRPHDGHRGLDGGSDNAPGHGNPVGPPSFIAGDETDLWQPKCIKSSFLKSR</sequence>
<dbReference type="EMBL" id="JAWDJO010000182">
    <property type="protein sequence ID" value="KAL1890477.1"/>
    <property type="molecule type" value="Genomic_DNA"/>
</dbReference>
<reference evidence="3 4" key="1">
    <citation type="journal article" date="2024" name="IMA Fungus">
        <title>IMA Genome - F19 : A genome assembly and annotation guide to empower mycologists, including annotated draft genome sequences of Ceratocystis pirilliformis, Diaporthe australafricana, Fusarium ophioides, Paecilomyces lecythidis, and Sporothrix stenoceras.</title>
        <authorList>
            <person name="Aylward J."/>
            <person name="Wilson A.M."/>
            <person name="Visagie C.M."/>
            <person name="Spraker J."/>
            <person name="Barnes I."/>
            <person name="Buitendag C."/>
            <person name="Ceriani C."/>
            <person name="Del Mar Angel L."/>
            <person name="du Plessis D."/>
            <person name="Fuchs T."/>
            <person name="Gasser K."/>
            <person name="Kramer D."/>
            <person name="Li W."/>
            <person name="Munsamy K."/>
            <person name="Piso A."/>
            <person name="Price J.L."/>
            <person name="Sonnekus B."/>
            <person name="Thomas C."/>
            <person name="van der Nest A."/>
            <person name="van Dijk A."/>
            <person name="van Heerden A."/>
            <person name="van Vuuren N."/>
            <person name="Yilmaz N."/>
            <person name="Duong T.A."/>
            <person name="van der Merwe N.A."/>
            <person name="Wingfield M.J."/>
            <person name="Wingfield B.D."/>
        </authorList>
    </citation>
    <scope>NUCLEOTIDE SEQUENCE [LARGE SCALE GENOMIC DNA]</scope>
    <source>
        <strain evidence="3 4">CMW 12675</strain>
    </source>
</reference>
<evidence type="ECO:0000313" key="3">
    <source>
        <dbReference type="EMBL" id="KAL1890477.1"/>
    </source>
</evidence>
<dbReference type="Proteomes" id="UP001583280">
    <property type="component" value="Unassembled WGS sequence"/>
</dbReference>
<comment type="caution">
    <text evidence="3">The sequence shown here is derived from an EMBL/GenBank/DDBJ whole genome shotgun (WGS) entry which is preliminary data.</text>
</comment>
<gene>
    <name evidence="3" type="ORF">Cpir12675_005371</name>
</gene>
<keyword evidence="4" id="KW-1185">Reference proteome</keyword>
<feature type="region of interest" description="Disordered" evidence="1">
    <location>
        <begin position="263"/>
        <end position="304"/>
    </location>
</feature>
<evidence type="ECO:0000256" key="1">
    <source>
        <dbReference type="SAM" id="MobiDB-lite"/>
    </source>
</evidence>
<name>A0ABR3YQV6_9PEZI</name>
<proteinExistence type="predicted"/>
<dbReference type="PANTHER" id="PTHR35204">
    <property type="entry name" value="YALI0A21131P"/>
    <property type="match status" value="1"/>
</dbReference>